<reference evidence="9" key="1">
    <citation type="submission" date="2020-01" db="EMBL/GenBank/DDBJ databases">
        <title>Genome sequence of Kobresia littledalei, the first chromosome-level genome in the family Cyperaceae.</title>
        <authorList>
            <person name="Qu G."/>
        </authorList>
    </citation>
    <scope>NUCLEOTIDE SEQUENCE</scope>
    <source>
        <strain evidence="9">C.B.Clarke</strain>
        <tissue evidence="9">Leaf</tissue>
    </source>
</reference>
<proteinExistence type="predicted"/>
<evidence type="ECO:0000256" key="5">
    <source>
        <dbReference type="ARBA" id="ARBA00023136"/>
    </source>
</evidence>
<keyword evidence="7" id="KW-0325">Glycoprotein</keyword>
<evidence type="ECO:0000256" key="4">
    <source>
        <dbReference type="ARBA" id="ARBA00022729"/>
    </source>
</evidence>
<dbReference type="PANTHER" id="PTHR31044:SF35">
    <property type="entry name" value="GLUCAN ENDO-1,3-BETA-GLUCOSIDASE 4-LIKE"/>
    <property type="match status" value="1"/>
</dbReference>
<dbReference type="OrthoDB" id="2019109at2759"/>
<keyword evidence="3" id="KW-0336">GPI-anchor</keyword>
<accession>A0A833QR89</accession>
<dbReference type="SMART" id="SM00768">
    <property type="entry name" value="X8"/>
    <property type="match status" value="1"/>
</dbReference>
<dbReference type="PANTHER" id="PTHR31044">
    <property type="entry name" value="BETA-1,3 GLUCANASE"/>
    <property type="match status" value="1"/>
</dbReference>
<evidence type="ECO:0000259" key="8">
    <source>
        <dbReference type="SMART" id="SM00768"/>
    </source>
</evidence>
<keyword evidence="4" id="KW-0732">Signal</keyword>
<keyword evidence="5" id="KW-0472">Membrane</keyword>
<evidence type="ECO:0000256" key="6">
    <source>
        <dbReference type="ARBA" id="ARBA00023157"/>
    </source>
</evidence>
<dbReference type="Proteomes" id="UP000623129">
    <property type="component" value="Unassembled WGS sequence"/>
</dbReference>
<dbReference type="FunFam" id="1.20.58.1040:FF:000001">
    <property type="entry name" value="Glucan endo-1,3-beta-glucosidase 4"/>
    <property type="match status" value="1"/>
</dbReference>
<comment type="subcellular location">
    <subcellularLocation>
        <location evidence="1">Cell membrane</location>
        <topology evidence="1">Lipid-anchor</topology>
        <topology evidence="1">GPI-anchor</topology>
    </subcellularLocation>
</comment>
<evidence type="ECO:0000256" key="7">
    <source>
        <dbReference type="ARBA" id="ARBA00023180"/>
    </source>
</evidence>
<dbReference type="Gene3D" id="1.20.58.1040">
    <property type="match status" value="1"/>
</dbReference>
<evidence type="ECO:0000256" key="2">
    <source>
        <dbReference type="ARBA" id="ARBA00022475"/>
    </source>
</evidence>
<evidence type="ECO:0000313" key="10">
    <source>
        <dbReference type="Proteomes" id="UP000623129"/>
    </source>
</evidence>
<organism evidence="9 10">
    <name type="scientific">Carex littledalei</name>
    <dbReference type="NCBI Taxonomy" id="544730"/>
    <lineage>
        <taxon>Eukaryota</taxon>
        <taxon>Viridiplantae</taxon>
        <taxon>Streptophyta</taxon>
        <taxon>Embryophyta</taxon>
        <taxon>Tracheophyta</taxon>
        <taxon>Spermatophyta</taxon>
        <taxon>Magnoliopsida</taxon>
        <taxon>Liliopsida</taxon>
        <taxon>Poales</taxon>
        <taxon>Cyperaceae</taxon>
        <taxon>Cyperoideae</taxon>
        <taxon>Cariceae</taxon>
        <taxon>Carex</taxon>
        <taxon>Carex subgen. Euthyceras</taxon>
    </lineage>
</organism>
<evidence type="ECO:0000256" key="3">
    <source>
        <dbReference type="ARBA" id="ARBA00022622"/>
    </source>
</evidence>
<evidence type="ECO:0000256" key="1">
    <source>
        <dbReference type="ARBA" id="ARBA00004609"/>
    </source>
</evidence>
<dbReference type="AlphaFoldDB" id="A0A833QR89"/>
<dbReference type="GO" id="GO:0009506">
    <property type="term" value="C:plasmodesma"/>
    <property type="evidence" value="ECO:0007669"/>
    <property type="project" value="UniProtKB-ARBA"/>
</dbReference>
<feature type="domain" description="X8" evidence="8">
    <location>
        <begin position="57"/>
        <end position="143"/>
    </location>
</feature>
<name>A0A833QR89_9POAL</name>
<dbReference type="GO" id="GO:0098552">
    <property type="term" value="C:side of membrane"/>
    <property type="evidence" value="ECO:0007669"/>
    <property type="project" value="UniProtKB-KW"/>
</dbReference>
<keyword evidence="6" id="KW-1015">Disulfide bond</keyword>
<sequence length="147" mass="16187">MKRLKILAAQGMIMPRSAVKGMLIVIVKVLLLTPNTVSAHYISAAKENENDGDPTPIWCVADGQQPVDILLKGLDWACGSGQIDCILIRQPNMACYQPNTVKDHASYAFNLYWQKFKKQGATCNFNGGAMLTEIDPSHGSCEFQFIP</sequence>
<dbReference type="GO" id="GO:0005886">
    <property type="term" value="C:plasma membrane"/>
    <property type="evidence" value="ECO:0007669"/>
    <property type="project" value="UniProtKB-SubCell"/>
</dbReference>
<dbReference type="InterPro" id="IPR012946">
    <property type="entry name" value="X8"/>
</dbReference>
<dbReference type="EMBL" id="SWLB01000022">
    <property type="protein sequence ID" value="KAF3324081.1"/>
    <property type="molecule type" value="Genomic_DNA"/>
</dbReference>
<keyword evidence="3" id="KW-0449">Lipoprotein</keyword>
<keyword evidence="10" id="KW-1185">Reference proteome</keyword>
<evidence type="ECO:0000313" key="9">
    <source>
        <dbReference type="EMBL" id="KAF3324081.1"/>
    </source>
</evidence>
<gene>
    <name evidence="9" type="ORF">FCM35_KLT11548</name>
</gene>
<protein>
    <submittedName>
        <fullName evidence="9">Glucan endo-1,3-beta-glucosidase 1-like protein</fullName>
    </submittedName>
</protein>
<dbReference type="InterPro" id="IPR044788">
    <property type="entry name" value="X8_dom_prot"/>
</dbReference>
<dbReference type="Pfam" id="PF07983">
    <property type="entry name" value="X8"/>
    <property type="match status" value="1"/>
</dbReference>
<keyword evidence="2" id="KW-1003">Cell membrane</keyword>
<comment type="caution">
    <text evidence="9">The sequence shown here is derived from an EMBL/GenBank/DDBJ whole genome shotgun (WGS) entry which is preliminary data.</text>
</comment>